<dbReference type="AlphaFoldDB" id="A0A0A2MFQ5"/>
<feature type="domain" description="MobA-like NTP transferase" evidence="1">
    <location>
        <begin position="7"/>
        <end position="168"/>
    </location>
</feature>
<dbReference type="STRING" id="1121898.GCA_000422725_00111"/>
<dbReference type="Pfam" id="PF12804">
    <property type="entry name" value="NTP_transf_3"/>
    <property type="match status" value="1"/>
</dbReference>
<reference evidence="2 3" key="1">
    <citation type="submission" date="2013-09" db="EMBL/GenBank/DDBJ databases">
        <authorList>
            <person name="Zeng Z."/>
            <person name="Chen C."/>
        </authorList>
    </citation>
    <scope>NUCLEOTIDE SEQUENCE [LARGE SCALE GENOMIC DNA]</scope>
    <source>
        <strain evidence="2 3">WB 4.1-42</strain>
    </source>
</reference>
<dbReference type="CDD" id="cd04182">
    <property type="entry name" value="GT_2_like_f"/>
    <property type="match status" value="1"/>
</dbReference>
<dbReference type="SUPFAM" id="SSF53448">
    <property type="entry name" value="Nucleotide-diphospho-sugar transferases"/>
    <property type="match status" value="1"/>
</dbReference>
<gene>
    <name evidence="2" type="ORF">Q766_19710</name>
</gene>
<dbReference type="EMBL" id="JRLY01000025">
    <property type="protein sequence ID" value="KGO91104.1"/>
    <property type="molecule type" value="Genomic_DNA"/>
</dbReference>
<dbReference type="GO" id="GO:0016779">
    <property type="term" value="F:nucleotidyltransferase activity"/>
    <property type="evidence" value="ECO:0007669"/>
    <property type="project" value="UniProtKB-ARBA"/>
</dbReference>
<sequence length="196" mass="21439">MEETGIIILAAGNSSRLGKPKQLLEYNGYTLLRNTIIQAKLIPDSFVIVVTGAYKKNIDEELAYTAAKVVNNPEWETGMASSIAIGLQQLRALNPQIKTCIFTVCDQPFLNAQVFKDLIDSHNTSGKGIVASAYAETLGTPVLFSSTYFETLENLKGHEGAKNVIQLHNNDVASVPFEKGAVDIDTMDDYNNLINQ</sequence>
<organism evidence="2 3">
    <name type="scientific">Flavobacterium subsaxonicum WB 4.1-42 = DSM 21790</name>
    <dbReference type="NCBI Taxonomy" id="1121898"/>
    <lineage>
        <taxon>Bacteria</taxon>
        <taxon>Pseudomonadati</taxon>
        <taxon>Bacteroidota</taxon>
        <taxon>Flavobacteriia</taxon>
        <taxon>Flavobacteriales</taxon>
        <taxon>Flavobacteriaceae</taxon>
        <taxon>Flavobacterium</taxon>
    </lineage>
</organism>
<dbReference type="InterPro" id="IPR029044">
    <property type="entry name" value="Nucleotide-diphossugar_trans"/>
</dbReference>
<dbReference type="PANTHER" id="PTHR43777">
    <property type="entry name" value="MOLYBDENUM COFACTOR CYTIDYLYLTRANSFERASE"/>
    <property type="match status" value="1"/>
</dbReference>
<protein>
    <submittedName>
        <fullName evidence="2">Molybdopterin-guanine dinucleotide biosynthesis protein MobA</fullName>
    </submittedName>
</protein>
<evidence type="ECO:0000313" key="2">
    <source>
        <dbReference type="EMBL" id="KGO91104.1"/>
    </source>
</evidence>
<dbReference type="OrthoDB" id="9779263at2"/>
<dbReference type="eggNOG" id="COG2068">
    <property type="taxonomic scope" value="Bacteria"/>
</dbReference>
<keyword evidence="3" id="KW-1185">Reference proteome</keyword>
<proteinExistence type="predicted"/>
<name>A0A0A2MFQ5_9FLAO</name>
<comment type="caution">
    <text evidence="2">The sequence shown here is derived from an EMBL/GenBank/DDBJ whole genome shotgun (WGS) entry which is preliminary data.</text>
</comment>
<evidence type="ECO:0000259" key="1">
    <source>
        <dbReference type="Pfam" id="PF12804"/>
    </source>
</evidence>
<dbReference type="PANTHER" id="PTHR43777:SF1">
    <property type="entry name" value="MOLYBDENUM COFACTOR CYTIDYLYLTRANSFERASE"/>
    <property type="match status" value="1"/>
</dbReference>
<accession>A0A0A2MFQ5</accession>
<dbReference type="Proteomes" id="UP000030111">
    <property type="component" value="Unassembled WGS sequence"/>
</dbReference>
<evidence type="ECO:0000313" key="3">
    <source>
        <dbReference type="Proteomes" id="UP000030111"/>
    </source>
</evidence>
<dbReference type="RefSeq" id="WP_026991606.1">
    <property type="nucleotide sequence ID" value="NZ_JRLY01000025.1"/>
</dbReference>
<dbReference type="InterPro" id="IPR025877">
    <property type="entry name" value="MobA-like_NTP_Trfase"/>
</dbReference>
<dbReference type="Gene3D" id="3.90.550.10">
    <property type="entry name" value="Spore Coat Polysaccharide Biosynthesis Protein SpsA, Chain A"/>
    <property type="match status" value="1"/>
</dbReference>